<evidence type="ECO:0000313" key="3">
    <source>
        <dbReference type="EMBL" id="SFB18970.1"/>
    </source>
</evidence>
<keyword evidence="4" id="KW-1185">Reference proteome</keyword>
<keyword evidence="2" id="KW-0472">Membrane</keyword>
<dbReference type="AlphaFoldDB" id="A0A1I0Z2X5"/>
<evidence type="ECO:0000256" key="2">
    <source>
        <dbReference type="SAM" id="Phobius"/>
    </source>
</evidence>
<feature type="compositionally biased region" description="Basic and acidic residues" evidence="1">
    <location>
        <begin position="230"/>
        <end position="249"/>
    </location>
</feature>
<sequence length="279" mass="29250">MASYNLAQVDFGQGVSDAWSAVASFVPKFLAFLVILLIGWLIAKALAKVVDKVLERVGFDRVVERGGIKKALAKSKFDASDIIAKLVYYAVLLITLQLAFGVWGPNPVSNLLTAIVAWLPQAAVAIIIVVIAGAIARAVKDMVNGALGGLSYGGVLATVASVFIWGLGIIAALNQIGVATTVTTPVLITVLATIGGVLVVGAGGGLIRPMQQRWERWLGKAESEAPALKGHAEAYKRGREDATRAEQPTEKMQPAHAMSQTETPPAQGGQTPPATGGYR</sequence>
<dbReference type="EMBL" id="FOKG01000006">
    <property type="protein sequence ID" value="SFB18970.1"/>
    <property type="molecule type" value="Genomic_DNA"/>
</dbReference>
<dbReference type="Pfam" id="PF05552">
    <property type="entry name" value="MS_channel_1st_1"/>
    <property type="match status" value="2"/>
</dbReference>
<accession>A0A1I0Z2X5</accession>
<feature type="compositionally biased region" description="Polar residues" evidence="1">
    <location>
        <begin position="258"/>
        <end position="273"/>
    </location>
</feature>
<evidence type="ECO:0000256" key="1">
    <source>
        <dbReference type="SAM" id="MobiDB-lite"/>
    </source>
</evidence>
<protein>
    <submittedName>
        <fullName evidence="3">Conserved TM helix</fullName>
    </submittedName>
</protein>
<feature type="transmembrane region" description="Helical" evidence="2">
    <location>
        <begin position="29"/>
        <end position="47"/>
    </location>
</feature>
<name>A0A1I0Z2X5_9PSEU</name>
<reference evidence="4" key="1">
    <citation type="submission" date="2016-10" db="EMBL/GenBank/DDBJ databases">
        <authorList>
            <person name="Varghese N."/>
            <person name="Submissions S."/>
        </authorList>
    </citation>
    <scope>NUCLEOTIDE SEQUENCE [LARGE SCALE GENOMIC DNA]</scope>
    <source>
        <strain evidence="4">CGMCC 4.3568</strain>
    </source>
</reference>
<keyword evidence="2" id="KW-0812">Transmembrane</keyword>
<feature type="transmembrane region" description="Helical" evidence="2">
    <location>
        <begin position="185"/>
        <end position="207"/>
    </location>
</feature>
<feature type="transmembrane region" description="Helical" evidence="2">
    <location>
        <begin position="150"/>
        <end position="173"/>
    </location>
</feature>
<gene>
    <name evidence="3" type="ORF">SAMN05216266_1066</name>
</gene>
<dbReference type="Proteomes" id="UP000243799">
    <property type="component" value="Unassembled WGS sequence"/>
</dbReference>
<proteinExistence type="predicted"/>
<dbReference type="RefSeq" id="WP_091672753.1">
    <property type="nucleotide sequence ID" value="NZ_FOKG01000006.1"/>
</dbReference>
<keyword evidence="2" id="KW-1133">Transmembrane helix</keyword>
<dbReference type="Gene3D" id="1.10.287.1260">
    <property type="match status" value="1"/>
</dbReference>
<feature type="region of interest" description="Disordered" evidence="1">
    <location>
        <begin position="228"/>
        <end position="279"/>
    </location>
</feature>
<dbReference type="STRING" id="490629.SAMN05216266_1066"/>
<organism evidence="3 4">
    <name type="scientific">Amycolatopsis marina</name>
    <dbReference type="NCBI Taxonomy" id="490629"/>
    <lineage>
        <taxon>Bacteria</taxon>
        <taxon>Bacillati</taxon>
        <taxon>Actinomycetota</taxon>
        <taxon>Actinomycetes</taxon>
        <taxon>Pseudonocardiales</taxon>
        <taxon>Pseudonocardiaceae</taxon>
        <taxon>Amycolatopsis</taxon>
    </lineage>
</organism>
<dbReference type="InterPro" id="IPR008910">
    <property type="entry name" value="MSC_TM_helix"/>
</dbReference>
<evidence type="ECO:0000313" key="4">
    <source>
        <dbReference type="Proteomes" id="UP000243799"/>
    </source>
</evidence>
<feature type="transmembrane region" description="Helical" evidence="2">
    <location>
        <begin position="86"/>
        <end position="103"/>
    </location>
</feature>
<feature type="transmembrane region" description="Helical" evidence="2">
    <location>
        <begin position="115"/>
        <end position="138"/>
    </location>
</feature>
<dbReference type="OrthoDB" id="5184470at2"/>